<dbReference type="AlphaFoldDB" id="A0AAN1PVJ4"/>
<protein>
    <submittedName>
        <fullName evidence="1">Uncharacterized protein</fullName>
    </submittedName>
</protein>
<evidence type="ECO:0000313" key="1">
    <source>
        <dbReference type="EMBL" id="AXX63615.1"/>
    </source>
</evidence>
<proteinExistence type="predicted"/>
<accession>A0AAN1PVJ4</accession>
<name>A0AAN1PVJ4_VIBVL</name>
<gene>
    <name evidence="1" type="ORF">FORC53_5276</name>
</gene>
<dbReference type="EMBL" id="CP019292">
    <property type="protein sequence ID" value="AXX63615.1"/>
    <property type="molecule type" value="Genomic_DNA"/>
</dbReference>
<dbReference type="Proteomes" id="UP000263418">
    <property type="component" value="Chromosome 3"/>
</dbReference>
<reference evidence="1 2" key="1">
    <citation type="submission" date="2017-03" db="EMBL/GenBank/DDBJ databases">
        <title>Complete Genome Sequence of Vibrio vulnificus FORC_053.</title>
        <authorList>
            <consortium name="Food-borne Pathogen Omics Research Center"/>
            <person name="Chung H.Y."/>
            <person name="Na E.J."/>
            <person name="Song J.S."/>
            <person name="Kim H."/>
            <person name="Lee J.-H."/>
            <person name="Ryu S."/>
            <person name="Choi S.H."/>
        </authorList>
    </citation>
    <scope>NUCLEOTIDE SEQUENCE [LARGE SCALE GENOMIC DNA]</scope>
    <source>
        <strain evidence="1 2">FORC_053</strain>
    </source>
</reference>
<sequence length="85" mass="10152">MLDNRIKIENFLMNEGYSKWTWYQIQHPNSKPSFIMKVGDRDYVYTVLDENYSICTTGVGKVWFQTDNPDITLKKLRSYYKTLLS</sequence>
<organism evidence="1 2">
    <name type="scientific">Vibrio vulnificus</name>
    <dbReference type="NCBI Taxonomy" id="672"/>
    <lineage>
        <taxon>Bacteria</taxon>
        <taxon>Pseudomonadati</taxon>
        <taxon>Pseudomonadota</taxon>
        <taxon>Gammaproteobacteria</taxon>
        <taxon>Vibrionales</taxon>
        <taxon>Vibrionaceae</taxon>
        <taxon>Vibrio</taxon>
    </lineage>
</organism>
<evidence type="ECO:0000313" key="2">
    <source>
        <dbReference type="Proteomes" id="UP000263418"/>
    </source>
</evidence>